<evidence type="ECO:0000256" key="6">
    <source>
        <dbReference type="SAM" id="MobiDB-lite"/>
    </source>
</evidence>
<dbReference type="InterPro" id="IPR039425">
    <property type="entry name" value="RNA_pol_sigma-70-like"/>
</dbReference>
<accession>A0A1R4J7F6</accession>
<feature type="region of interest" description="Disordered" evidence="6">
    <location>
        <begin position="347"/>
        <end position="368"/>
    </location>
</feature>
<dbReference type="GO" id="GO:0003677">
    <property type="term" value="F:DNA binding"/>
    <property type="evidence" value="ECO:0007669"/>
    <property type="project" value="UniProtKB-KW"/>
</dbReference>
<feature type="compositionally biased region" description="Pro residues" evidence="6">
    <location>
        <begin position="449"/>
        <end position="491"/>
    </location>
</feature>
<evidence type="ECO:0000256" key="2">
    <source>
        <dbReference type="ARBA" id="ARBA00023015"/>
    </source>
</evidence>
<dbReference type="GO" id="GO:0006352">
    <property type="term" value="P:DNA-templated transcription initiation"/>
    <property type="evidence" value="ECO:0007669"/>
    <property type="project" value="InterPro"/>
</dbReference>
<evidence type="ECO:0000256" key="3">
    <source>
        <dbReference type="ARBA" id="ARBA00023082"/>
    </source>
</evidence>
<keyword evidence="11" id="KW-1185">Reference proteome</keyword>
<dbReference type="SUPFAM" id="SSF88946">
    <property type="entry name" value="Sigma2 domain of RNA polymerase sigma factors"/>
    <property type="match status" value="1"/>
</dbReference>
<gene>
    <name evidence="10" type="ORF">FM104_05840</name>
</gene>
<feature type="transmembrane region" description="Helical" evidence="7">
    <location>
        <begin position="312"/>
        <end position="339"/>
    </location>
</feature>
<organism evidence="10 11">
    <name type="scientific">Microbacterium esteraromaticum</name>
    <dbReference type="NCBI Taxonomy" id="57043"/>
    <lineage>
        <taxon>Bacteria</taxon>
        <taxon>Bacillati</taxon>
        <taxon>Actinomycetota</taxon>
        <taxon>Actinomycetes</taxon>
        <taxon>Micrococcales</taxon>
        <taxon>Microbacteriaceae</taxon>
        <taxon>Microbacterium</taxon>
    </lineage>
</organism>
<keyword evidence="2" id="KW-0805">Transcription regulation</keyword>
<dbReference type="InterPro" id="IPR014284">
    <property type="entry name" value="RNA_pol_sigma-70_dom"/>
</dbReference>
<dbReference type="GO" id="GO:0008843">
    <property type="term" value="F:endochitinase activity"/>
    <property type="evidence" value="ECO:0007669"/>
    <property type="project" value="UniProtKB-EC"/>
</dbReference>
<dbReference type="InterPro" id="IPR027383">
    <property type="entry name" value="Znf_put"/>
</dbReference>
<dbReference type="EC" id="3.2.1.14" evidence="10"/>
<dbReference type="PANTHER" id="PTHR43133">
    <property type="entry name" value="RNA POLYMERASE ECF-TYPE SIGMA FACTO"/>
    <property type="match status" value="1"/>
</dbReference>
<feature type="transmembrane region" description="Helical" evidence="7">
    <location>
        <begin position="269"/>
        <end position="292"/>
    </location>
</feature>
<keyword evidence="4" id="KW-0238">DNA-binding</keyword>
<dbReference type="Gene3D" id="1.10.10.10">
    <property type="entry name" value="Winged helix-like DNA-binding domain superfamily/Winged helix DNA-binding domain"/>
    <property type="match status" value="1"/>
</dbReference>
<dbReference type="InterPro" id="IPR013324">
    <property type="entry name" value="RNA_pol_sigma_r3/r4-like"/>
</dbReference>
<keyword evidence="5" id="KW-0804">Transcription</keyword>
<dbReference type="EMBL" id="FUKO01000019">
    <property type="protein sequence ID" value="SJN28008.1"/>
    <property type="molecule type" value="Genomic_DNA"/>
</dbReference>
<sequence>MVEHNGDHEASADADLVLRARSGNADAFGELWRRHYASGMTVARSITSSIDPDDLVQEAYARIYQAILKGGGPNGSFRAYLFTSIRNTAAAWGRAKRETAIDELETIADPSTTDTAASEALDHGLTAQAFRALPSRWQEVLWYSEIEQMKPAAIGPLLGMTTGAVSQLMFRAREGLREAWIQAHLRSVGDGSECQWTIEQLGAHARGNLGARAQKRADEHLESCARCMIVAAEAKDVSSRLALVLLPLVLGVTGASGYLAAVQGGGAPIVALAAMPSTIIEGAVVVAPSAAAAGGAGASTASASSTSTGSGAAAGIGALVSVGSAALVVAGVVAAAAVVPGMLNGAPATSPPNASDSDGSSIASEVSPDASMAIDEPVVINVFDDQTVPAPVPEVEPPSDADAPPTIETSVPLAPVVPPASIPPEPDVTPELKPSPGEGGGGDTGVDPGPAPAPTPDPGTDPTPDPAPEPTPDPGTDPTPDPGTDPTPDPGTDPDTDAKPDPGTDPDPAPDEGTEPEAPAPVAVSWGTATVQFEGLKVHYLVPVSGTPGATVQVWIDQKSDRSDQITLDDAGNGIADLRPSAKDLLVNPSVGFRYVVDGVPGEWALTDLRSLR</sequence>
<feature type="domain" description="RNA polymerase sigma-70 region 2" evidence="8">
    <location>
        <begin position="32"/>
        <end position="92"/>
    </location>
</feature>
<dbReference type="OrthoDB" id="4990598at2"/>
<feature type="transmembrane region" description="Helical" evidence="7">
    <location>
        <begin position="241"/>
        <end position="262"/>
    </location>
</feature>
<evidence type="ECO:0000256" key="5">
    <source>
        <dbReference type="ARBA" id="ARBA00023163"/>
    </source>
</evidence>
<dbReference type="InterPro" id="IPR013325">
    <property type="entry name" value="RNA_pol_sigma_r2"/>
</dbReference>
<dbReference type="SUPFAM" id="SSF88659">
    <property type="entry name" value="Sigma3 and sigma4 domains of RNA polymerase sigma factors"/>
    <property type="match status" value="1"/>
</dbReference>
<dbReference type="Pfam" id="PF13490">
    <property type="entry name" value="zf-HC2"/>
    <property type="match status" value="1"/>
</dbReference>
<keyword evidence="7" id="KW-0472">Membrane</keyword>
<evidence type="ECO:0000259" key="8">
    <source>
        <dbReference type="Pfam" id="PF04542"/>
    </source>
</evidence>
<dbReference type="Gene3D" id="1.10.1740.10">
    <property type="match status" value="1"/>
</dbReference>
<evidence type="ECO:0000313" key="10">
    <source>
        <dbReference type="EMBL" id="SJN28008.1"/>
    </source>
</evidence>
<protein>
    <submittedName>
        <fullName evidence="10">Chitinase</fullName>
        <ecNumber evidence="10">3.2.1.14</ecNumber>
    </submittedName>
</protein>
<keyword evidence="10" id="KW-0326">Glycosidase</keyword>
<reference evidence="10 11" key="1">
    <citation type="submission" date="2017-02" db="EMBL/GenBank/DDBJ databases">
        <authorList>
            <person name="Peterson S.W."/>
        </authorList>
    </citation>
    <scope>NUCLEOTIDE SEQUENCE [LARGE SCALE GENOMIC DNA]</scope>
    <source>
        <strain evidence="10 11">B Mb 05.01</strain>
    </source>
</reference>
<proteinExistence type="inferred from homology"/>
<dbReference type="NCBIfam" id="TIGR02937">
    <property type="entry name" value="sigma70-ECF"/>
    <property type="match status" value="1"/>
</dbReference>
<dbReference type="InterPro" id="IPR036388">
    <property type="entry name" value="WH-like_DNA-bd_sf"/>
</dbReference>
<evidence type="ECO:0000256" key="7">
    <source>
        <dbReference type="SAM" id="Phobius"/>
    </source>
</evidence>
<evidence type="ECO:0000259" key="9">
    <source>
        <dbReference type="Pfam" id="PF13490"/>
    </source>
</evidence>
<keyword evidence="10" id="KW-0378">Hydrolase</keyword>
<dbReference type="GO" id="GO:0016987">
    <property type="term" value="F:sigma factor activity"/>
    <property type="evidence" value="ECO:0007669"/>
    <property type="project" value="UniProtKB-KW"/>
</dbReference>
<dbReference type="AlphaFoldDB" id="A0A1R4J7F6"/>
<dbReference type="PANTHER" id="PTHR43133:SF8">
    <property type="entry name" value="RNA POLYMERASE SIGMA FACTOR HI_1459-RELATED"/>
    <property type="match status" value="1"/>
</dbReference>
<name>A0A1R4J7F6_9MICO</name>
<keyword evidence="7" id="KW-0812">Transmembrane</keyword>
<keyword evidence="7" id="KW-1133">Transmembrane helix</keyword>
<keyword evidence="3" id="KW-0731">Sigma factor</keyword>
<evidence type="ECO:0000256" key="4">
    <source>
        <dbReference type="ARBA" id="ARBA00023125"/>
    </source>
</evidence>
<dbReference type="RefSeq" id="WP_087130518.1">
    <property type="nucleotide sequence ID" value="NZ_FUKO01000019.1"/>
</dbReference>
<evidence type="ECO:0000256" key="1">
    <source>
        <dbReference type="ARBA" id="ARBA00010641"/>
    </source>
</evidence>
<comment type="similarity">
    <text evidence="1">Belongs to the sigma-70 factor family. ECF subfamily.</text>
</comment>
<evidence type="ECO:0000313" key="11">
    <source>
        <dbReference type="Proteomes" id="UP000196320"/>
    </source>
</evidence>
<feature type="region of interest" description="Disordered" evidence="6">
    <location>
        <begin position="388"/>
        <end position="520"/>
    </location>
</feature>
<feature type="compositionally biased region" description="Polar residues" evidence="6">
    <location>
        <begin position="351"/>
        <end position="364"/>
    </location>
</feature>
<dbReference type="Proteomes" id="UP000196320">
    <property type="component" value="Unassembled WGS sequence"/>
</dbReference>
<feature type="domain" description="Putative zinc-finger" evidence="9">
    <location>
        <begin position="194"/>
        <end position="227"/>
    </location>
</feature>
<feature type="compositionally biased region" description="Pro residues" evidence="6">
    <location>
        <begin position="415"/>
        <end position="427"/>
    </location>
</feature>
<dbReference type="InterPro" id="IPR007627">
    <property type="entry name" value="RNA_pol_sigma70_r2"/>
</dbReference>
<dbReference type="Pfam" id="PF04542">
    <property type="entry name" value="Sigma70_r2"/>
    <property type="match status" value="1"/>
</dbReference>